<dbReference type="CDD" id="cd02230">
    <property type="entry name" value="cupin_HP0902-like"/>
    <property type="match status" value="1"/>
</dbReference>
<name>A0A4U2YUG3_9ACTN</name>
<gene>
    <name evidence="1" type="ORF">FC770_00905</name>
</gene>
<dbReference type="OrthoDB" id="5190473at2"/>
<dbReference type="AlphaFoldDB" id="A0A4U2YUG3"/>
<proteinExistence type="predicted"/>
<keyword evidence="2" id="KW-1185">Reference proteome</keyword>
<dbReference type="RefSeq" id="WP_137064246.1">
    <property type="nucleotide sequence ID" value="NZ_CP040748.1"/>
</dbReference>
<dbReference type="Proteomes" id="UP000307808">
    <property type="component" value="Unassembled WGS sequence"/>
</dbReference>
<dbReference type="InterPro" id="IPR011051">
    <property type="entry name" value="RmlC_Cupin_sf"/>
</dbReference>
<dbReference type="InterPro" id="IPR014710">
    <property type="entry name" value="RmlC-like_jellyroll"/>
</dbReference>
<comment type="caution">
    <text evidence="1">The sequence shown here is derived from an EMBL/GenBank/DDBJ whole genome shotgun (WGS) entry which is preliminary data.</text>
</comment>
<dbReference type="EMBL" id="SZPY01000001">
    <property type="protein sequence ID" value="TKI63781.1"/>
    <property type="molecule type" value="Genomic_DNA"/>
</dbReference>
<sequence length="114" mass="12147">MNALSLTALADELIVDAKAAHAGRSARTLHGGREHSLRQTVIALAAGHSLGEHESPGEATLQVLRGRVRLHHGGETWEGAQGDYRPIPLQRHDLEAVEDSAVLLTVAVQGHGEE</sequence>
<protein>
    <submittedName>
        <fullName evidence="1">LuxR family transcriptional regulator</fullName>
    </submittedName>
</protein>
<dbReference type="PANTHER" id="PTHR37694:SF1">
    <property type="entry name" value="SLR8022 PROTEIN"/>
    <property type="match status" value="1"/>
</dbReference>
<reference evidence="1 2" key="1">
    <citation type="submission" date="2019-04" db="EMBL/GenBank/DDBJ databases">
        <authorList>
            <person name="Dong K."/>
        </authorList>
    </citation>
    <scope>NUCLEOTIDE SEQUENCE [LARGE SCALE GENOMIC DNA]</scope>
    <source>
        <strain evidence="2">dk3543</strain>
    </source>
</reference>
<organism evidence="1 2">
    <name type="scientific">Nocardioides jishulii</name>
    <dbReference type="NCBI Taxonomy" id="2575440"/>
    <lineage>
        <taxon>Bacteria</taxon>
        <taxon>Bacillati</taxon>
        <taxon>Actinomycetota</taxon>
        <taxon>Actinomycetes</taxon>
        <taxon>Propionibacteriales</taxon>
        <taxon>Nocardioidaceae</taxon>
        <taxon>Nocardioides</taxon>
    </lineage>
</organism>
<accession>A0A4U2YUG3</accession>
<dbReference type="SUPFAM" id="SSF51182">
    <property type="entry name" value="RmlC-like cupins"/>
    <property type="match status" value="1"/>
</dbReference>
<dbReference type="PANTHER" id="PTHR37694">
    <property type="entry name" value="SLR8022 PROTEIN"/>
    <property type="match status" value="1"/>
</dbReference>
<evidence type="ECO:0000313" key="2">
    <source>
        <dbReference type="Proteomes" id="UP000307808"/>
    </source>
</evidence>
<evidence type="ECO:0000313" key="1">
    <source>
        <dbReference type="EMBL" id="TKI63781.1"/>
    </source>
</evidence>
<dbReference type="Gene3D" id="2.60.120.10">
    <property type="entry name" value="Jelly Rolls"/>
    <property type="match status" value="1"/>
</dbReference>